<sequence length="152" mass="18045">MEEIKEINYLTRYLDTKQKHRNLLLKHEATIVKYDKEIARLKYLLTKPIRRENEDAELTTILEAVCSVTEIIPHDILAQNRQRHISIARHLFSYVAYTHYGYTLVAIGRFLIKDHSTVIHSINTFQNYLDCNYKLEAKYYEQCKRILSIGVE</sequence>
<dbReference type="Pfam" id="PF08299">
    <property type="entry name" value="Bac_DnaA_C"/>
    <property type="match status" value="1"/>
</dbReference>
<evidence type="ECO:0000259" key="1">
    <source>
        <dbReference type="SMART" id="SM00760"/>
    </source>
</evidence>
<proteinExistence type="predicted"/>
<dbReference type="GO" id="GO:0006275">
    <property type="term" value="P:regulation of DNA replication"/>
    <property type="evidence" value="ECO:0007669"/>
    <property type="project" value="InterPro"/>
</dbReference>
<organism evidence="2">
    <name type="scientific">uncultured Caudovirales phage</name>
    <dbReference type="NCBI Taxonomy" id="2100421"/>
    <lineage>
        <taxon>Viruses</taxon>
        <taxon>Duplodnaviria</taxon>
        <taxon>Heunggongvirae</taxon>
        <taxon>Uroviricota</taxon>
        <taxon>Caudoviricetes</taxon>
        <taxon>Peduoviridae</taxon>
        <taxon>Maltschvirus</taxon>
        <taxon>Maltschvirus maltsch</taxon>
    </lineage>
</organism>
<reference evidence="2" key="1">
    <citation type="submission" date="2020-04" db="EMBL/GenBank/DDBJ databases">
        <authorList>
            <person name="Chiriac C."/>
            <person name="Salcher M."/>
            <person name="Ghai R."/>
            <person name="Kavagutti S V."/>
        </authorList>
    </citation>
    <scope>NUCLEOTIDE SEQUENCE</scope>
</reference>
<evidence type="ECO:0000313" key="2">
    <source>
        <dbReference type="EMBL" id="CAB4148834.1"/>
    </source>
</evidence>
<gene>
    <name evidence="2" type="ORF">UFOVP528_26</name>
</gene>
<protein>
    <submittedName>
        <fullName evidence="2">Chromosomal replication initiator, DnaA C-terminal</fullName>
    </submittedName>
</protein>
<accession>A0A6J5MPW1</accession>
<feature type="domain" description="Chromosomal replication initiator DnaA C-terminal" evidence="1">
    <location>
        <begin position="57"/>
        <end position="125"/>
    </location>
</feature>
<name>A0A6J5MPW1_9CAUD</name>
<dbReference type="CDD" id="cd06571">
    <property type="entry name" value="Bac_DnaA_C"/>
    <property type="match status" value="1"/>
</dbReference>
<dbReference type="GO" id="GO:0043565">
    <property type="term" value="F:sequence-specific DNA binding"/>
    <property type="evidence" value="ECO:0007669"/>
    <property type="project" value="InterPro"/>
</dbReference>
<dbReference type="GO" id="GO:0005524">
    <property type="term" value="F:ATP binding"/>
    <property type="evidence" value="ECO:0007669"/>
    <property type="project" value="InterPro"/>
</dbReference>
<dbReference type="Gene3D" id="1.10.1750.10">
    <property type="match status" value="1"/>
</dbReference>
<dbReference type="SMART" id="SM00760">
    <property type="entry name" value="Bac_DnaA_C"/>
    <property type="match status" value="1"/>
</dbReference>
<dbReference type="EMBL" id="LR796508">
    <property type="protein sequence ID" value="CAB4148834.1"/>
    <property type="molecule type" value="Genomic_DNA"/>
</dbReference>
<dbReference type="GO" id="GO:0006270">
    <property type="term" value="P:DNA replication initiation"/>
    <property type="evidence" value="ECO:0007669"/>
    <property type="project" value="InterPro"/>
</dbReference>
<dbReference type="SUPFAM" id="SSF48295">
    <property type="entry name" value="TrpR-like"/>
    <property type="match status" value="1"/>
</dbReference>
<dbReference type="InterPro" id="IPR013159">
    <property type="entry name" value="DnaA_C"/>
</dbReference>
<dbReference type="InterPro" id="IPR010921">
    <property type="entry name" value="Trp_repressor/repl_initiator"/>
</dbReference>